<proteinExistence type="inferred from homology"/>
<dbReference type="Gene3D" id="3.40.50.12660">
    <property type="match status" value="3"/>
</dbReference>
<evidence type="ECO:0000256" key="1">
    <source>
        <dbReference type="ARBA" id="ARBA00009005"/>
    </source>
</evidence>
<dbReference type="GO" id="GO:0004197">
    <property type="term" value="F:cysteine-type endopeptidase activity"/>
    <property type="evidence" value="ECO:0007669"/>
    <property type="project" value="InterPro"/>
</dbReference>
<dbReference type="GO" id="GO:0006508">
    <property type="term" value="P:proteolysis"/>
    <property type="evidence" value="ECO:0007669"/>
    <property type="project" value="InterPro"/>
</dbReference>
<comment type="similarity">
    <text evidence="1">Belongs to the peptidase C14B family.</text>
</comment>
<dbReference type="Proteomes" id="UP001221757">
    <property type="component" value="Unassembled WGS sequence"/>
</dbReference>
<name>A0AAD7CQM2_MYCRO</name>
<keyword evidence="4" id="KW-1185">Reference proteome</keyword>
<dbReference type="GO" id="GO:0005737">
    <property type="term" value="C:cytoplasm"/>
    <property type="evidence" value="ECO:0007669"/>
    <property type="project" value="TreeGrafter"/>
</dbReference>
<dbReference type="PANTHER" id="PTHR48104">
    <property type="entry name" value="METACASPASE-4"/>
    <property type="match status" value="1"/>
</dbReference>
<comment type="caution">
    <text evidence="3">The sequence shown here is derived from an EMBL/GenBank/DDBJ whole genome shotgun (WGS) entry which is preliminary data.</text>
</comment>
<organism evidence="3 4">
    <name type="scientific">Mycena rosella</name>
    <name type="common">Pink bonnet</name>
    <name type="synonym">Agaricus rosellus</name>
    <dbReference type="NCBI Taxonomy" id="1033263"/>
    <lineage>
        <taxon>Eukaryota</taxon>
        <taxon>Fungi</taxon>
        <taxon>Dikarya</taxon>
        <taxon>Basidiomycota</taxon>
        <taxon>Agaricomycotina</taxon>
        <taxon>Agaricomycetes</taxon>
        <taxon>Agaricomycetidae</taxon>
        <taxon>Agaricales</taxon>
        <taxon>Marasmiineae</taxon>
        <taxon>Mycenaceae</taxon>
        <taxon>Mycena</taxon>
    </lineage>
</organism>
<feature type="domain" description="Peptidase C14 caspase" evidence="2">
    <location>
        <begin position="25"/>
        <end position="119"/>
    </location>
</feature>
<feature type="domain" description="Peptidase C14 caspase" evidence="2">
    <location>
        <begin position="343"/>
        <end position="405"/>
    </location>
</feature>
<protein>
    <submittedName>
        <fullName evidence="3">Caspase domain-containing protein</fullName>
    </submittedName>
</protein>
<dbReference type="AlphaFoldDB" id="A0AAD7CQM2"/>
<reference evidence="3" key="1">
    <citation type="submission" date="2023-03" db="EMBL/GenBank/DDBJ databases">
        <title>Massive genome expansion in bonnet fungi (Mycena s.s.) driven by repeated elements and novel gene families across ecological guilds.</title>
        <authorList>
            <consortium name="Lawrence Berkeley National Laboratory"/>
            <person name="Harder C.B."/>
            <person name="Miyauchi S."/>
            <person name="Viragh M."/>
            <person name="Kuo A."/>
            <person name="Thoen E."/>
            <person name="Andreopoulos B."/>
            <person name="Lu D."/>
            <person name="Skrede I."/>
            <person name="Drula E."/>
            <person name="Henrissat B."/>
            <person name="Morin E."/>
            <person name="Kohler A."/>
            <person name="Barry K."/>
            <person name="LaButti K."/>
            <person name="Morin E."/>
            <person name="Salamov A."/>
            <person name="Lipzen A."/>
            <person name="Mereny Z."/>
            <person name="Hegedus B."/>
            <person name="Baldrian P."/>
            <person name="Stursova M."/>
            <person name="Weitz H."/>
            <person name="Taylor A."/>
            <person name="Grigoriev I.V."/>
            <person name="Nagy L.G."/>
            <person name="Martin F."/>
            <person name="Kauserud H."/>
        </authorList>
    </citation>
    <scope>NUCLEOTIDE SEQUENCE</scope>
    <source>
        <strain evidence="3">CBHHK067</strain>
    </source>
</reference>
<sequence length="493" mass="55042">MLIDCYGYKLFNITVLVDDGIPGHLQPTRRNILRAIAALVRGAKAGDHFFFHYCGHSIQIEDSSNKETGKAECIIPSDGEKNLIRDSALNAALVESLPPGSHLVALLDSCHSGSLLNLKHNKCNGVFVPWMDEIQYKDAGSAIAFDSPIPTHPTPQSPSLADLPESRHHNLLSHNLTFGHHNLPESTKAHPRTPTFPSSFETELRKKALLIGISEAYSELRAAHQDVEHVRNSLIDVYGYKPSDITILVDDNIPGHTQPKRRGKEDAQHNILPYMRLLCLLFWQRSRPPSSSSRRPRAVAHVTVGSPSPQYKLARRNSLLRRCDSSAAKVECTGWCGKSATVDAELSASVKADVIILSSCTASQSTWEDEDGKSMTSSLVQILRQNPHQSLKDVLVQIRHAMYTKALARHAAVRAYKLQRVVIIRKAEQELKQLRSRMSLLNADVDAAFCVRRVEHLEKVLSELQWSPEYTDAVESPELASARPLDMEREWMM</sequence>
<dbReference type="EMBL" id="JARKIE010000278">
    <property type="protein sequence ID" value="KAJ7658515.1"/>
    <property type="molecule type" value="Genomic_DNA"/>
</dbReference>
<dbReference type="InterPro" id="IPR011600">
    <property type="entry name" value="Pept_C14_caspase"/>
</dbReference>
<dbReference type="InterPro" id="IPR050452">
    <property type="entry name" value="Metacaspase"/>
</dbReference>
<dbReference type="PANTHER" id="PTHR48104:SF30">
    <property type="entry name" value="METACASPASE-1"/>
    <property type="match status" value="1"/>
</dbReference>
<accession>A0AAD7CQM2</accession>
<gene>
    <name evidence="3" type="ORF">B0H17DRAFT_346043</name>
</gene>
<evidence type="ECO:0000313" key="3">
    <source>
        <dbReference type="EMBL" id="KAJ7658515.1"/>
    </source>
</evidence>
<dbReference type="Pfam" id="PF00656">
    <property type="entry name" value="Peptidase_C14"/>
    <property type="match status" value="2"/>
</dbReference>
<evidence type="ECO:0000313" key="4">
    <source>
        <dbReference type="Proteomes" id="UP001221757"/>
    </source>
</evidence>
<evidence type="ECO:0000259" key="2">
    <source>
        <dbReference type="Pfam" id="PF00656"/>
    </source>
</evidence>